<dbReference type="EMBL" id="PCRP01000070">
    <property type="protein sequence ID" value="PIP23230.1"/>
    <property type="molecule type" value="Genomic_DNA"/>
</dbReference>
<dbReference type="Pfam" id="PF01520">
    <property type="entry name" value="Amidase_3"/>
    <property type="match status" value="1"/>
</dbReference>
<dbReference type="PANTHER" id="PTHR30404">
    <property type="entry name" value="N-ACETYLMURAMOYL-L-ALANINE AMIDASE"/>
    <property type="match status" value="1"/>
</dbReference>
<protein>
    <recommendedName>
        <fullName evidence="2">MurNAc-LAA domain-containing protein</fullName>
    </recommendedName>
</protein>
<dbReference type="Proteomes" id="UP000230273">
    <property type="component" value="Unassembled WGS sequence"/>
</dbReference>
<dbReference type="PANTHER" id="PTHR30404:SF0">
    <property type="entry name" value="N-ACETYLMURAMOYL-L-ALANINE AMIDASE AMIC"/>
    <property type="match status" value="1"/>
</dbReference>
<dbReference type="GO" id="GO:0009253">
    <property type="term" value="P:peptidoglycan catabolic process"/>
    <property type="evidence" value="ECO:0007669"/>
    <property type="project" value="InterPro"/>
</dbReference>
<dbReference type="GO" id="GO:0008745">
    <property type="term" value="F:N-acetylmuramoyl-L-alanine amidase activity"/>
    <property type="evidence" value="ECO:0007669"/>
    <property type="project" value="InterPro"/>
</dbReference>
<gene>
    <name evidence="3" type="ORF">COX36_04420</name>
</gene>
<comment type="caution">
    <text evidence="3">The sequence shown here is derived from an EMBL/GenBank/DDBJ whole genome shotgun (WGS) entry which is preliminary data.</text>
</comment>
<dbReference type="SUPFAM" id="SSF53187">
    <property type="entry name" value="Zn-dependent exopeptidases"/>
    <property type="match status" value="1"/>
</dbReference>
<accession>A0A2G9YVH5</accession>
<dbReference type="Gene3D" id="3.40.630.40">
    <property type="entry name" value="Zn-dependent exopeptidases"/>
    <property type="match status" value="1"/>
</dbReference>
<evidence type="ECO:0000313" key="4">
    <source>
        <dbReference type="Proteomes" id="UP000230273"/>
    </source>
</evidence>
<evidence type="ECO:0000313" key="3">
    <source>
        <dbReference type="EMBL" id="PIP23230.1"/>
    </source>
</evidence>
<proteinExistence type="predicted"/>
<evidence type="ECO:0000256" key="1">
    <source>
        <dbReference type="ARBA" id="ARBA00022801"/>
    </source>
</evidence>
<dbReference type="InterPro" id="IPR002508">
    <property type="entry name" value="MurNAc-LAA_cat"/>
</dbReference>
<dbReference type="AlphaFoldDB" id="A0A2G9YVH5"/>
<organism evidence="3 4">
    <name type="scientific">Candidatus Nealsonbacteria bacterium CG23_combo_of_CG06-09_8_20_14_all_38_19</name>
    <dbReference type="NCBI Taxonomy" id="1974721"/>
    <lineage>
        <taxon>Bacteria</taxon>
        <taxon>Candidatus Nealsoniibacteriota</taxon>
    </lineage>
</organism>
<dbReference type="CDD" id="cd02696">
    <property type="entry name" value="MurNAc-LAA"/>
    <property type="match status" value="1"/>
</dbReference>
<evidence type="ECO:0000259" key="2">
    <source>
        <dbReference type="Pfam" id="PF01520"/>
    </source>
</evidence>
<feature type="domain" description="MurNAc-LAA" evidence="2">
    <location>
        <begin position="37"/>
        <end position="204"/>
    </location>
</feature>
<name>A0A2G9YVH5_9BACT</name>
<sequence length="265" mass="28429">MGKIKIGLITLSSLALVGLVIAGVIFAQTNPLQDKIIALDAGHGGEKLGAQYPATCADDGDPSDCKVYEKDVNLAVVYTLKNKLETNGAKVVLSRLCDETITSNKERVDLAVERCKSLYGKKCDALVSVHHNGSTVPTYDGTMVIYNERQDLPLAKALLEKLVPLTGNNEGLAHGGYGMTVYDHLVSALTEAYYITNTGEANQYLSSTLIPVSQYDTSSTCNYQVRFGNRTDEEATALHDGLFNYFNSSSGNGGGKPDVPPGQNK</sequence>
<dbReference type="GO" id="GO:0030288">
    <property type="term" value="C:outer membrane-bounded periplasmic space"/>
    <property type="evidence" value="ECO:0007669"/>
    <property type="project" value="TreeGrafter"/>
</dbReference>
<dbReference type="InterPro" id="IPR050695">
    <property type="entry name" value="N-acetylmuramoyl_amidase_3"/>
</dbReference>
<keyword evidence="1" id="KW-0378">Hydrolase</keyword>
<reference evidence="3 4" key="1">
    <citation type="submission" date="2017-09" db="EMBL/GenBank/DDBJ databases">
        <title>Depth-based differentiation of microbial function through sediment-hosted aquifers and enrichment of novel symbionts in the deep terrestrial subsurface.</title>
        <authorList>
            <person name="Probst A.J."/>
            <person name="Ladd B."/>
            <person name="Jarett J.K."/>
            <person name="Geller-Mcgrath D.E."/>
            <person name="Sieber C.M."/>
            <person name="Emerson J.B."/>
            <person name="Anantharaman K."/>
            <person name="Thomas B.C."/>
            <person name="Malmstrom R."/>
            <person name="Stieglmeier M."/>
            <person name="Klingl A."/>
            <person name="Woyke T."/>
            <person name="Ryan C.M."/>
            <person name="Banfield J.F."/>
        </authorList>
    </citation>
    <scope>NUCLEOTIDE SEQUENCE [LARGE SCALE GENOMIC DNA]</scope>
    <source>
        <strain evidence="3">CG23_combo_of_CG06-09_8_20_14_all_38_19</strain>
    </source>
</reference>